<dbReference type="RefSeq" id="WP_025354808.1">
    <property type="nucleotide sequence ID" value="NZ_CP007155.1"/>
</dbReference>
<dbReference type="PANTHER" id="PTHR24421">
    <property type="entry name" value="NITRATE/NITRITE SENSOR PROTEIN NARX-RELATED"/>
    <property type="match status" value="1"/>
</dbReference>
<evidence type="ECO:0000256" key="7">
    <source>
        <dbReference type="ARBA" id="ARBA00022840"/>
    </source>
</evidence>
<dbReference type="Gene3D" id="3.30.565.10">
    <property type="entry name" value="Histidine kinase-like ATPase, C-terminal domain"/>
    <property type="match status" value="1"/>
</dbReference>
<evidence type="ECO:0000256" key="8">
    <source>
        <dbReference type="ARBA" id="ARBA00023012"/>
    </source>
</evidence>
<evidence type="ECO:0000259" key="11">
    <source>
        <dbReference type="Pfam" id="PF13796"/>
    </source>
</evidence>
<dbReference type="eggNOG" id="COG4585">
    <property type="taxonomic scope" value="Bacteria"/>
</dbReference>
<gene>
    <name evidence="12" type="ORF">KALB_1204</name>
</gene>
<dbReference type="GO" id="GO:0005524">
    <property type="term" value="F:ATP binding"/>
    <property type="evidence" value="ECO:0007669"/>
    <property type="project" value="UniProtKB-KW"/>
</dbReference>
<dbReference type="PANTHER" id="PTHR24421:SF10">
    <property type="entry name" value="NITRATE_NITRITE SENSOR PROTEIN NARQ"/>
    <property type="match status" value="1"/>
</dbReference>
<dbReference type="Pfam" id="PF07730">
    <property type="entry name" value="HisKA_3"/>
    <property type="match status" value="1"/>
</dbReference>
<evidence type="ECO:0000313" key="13">
    <source>
        <dbReference type="Proteomes" id="UP000019225"/>
    </source>
</evidence>
<comment type="catalytic activity">
    <reaction evidence="1">
        <text>ATP + protein L-histidine = ADP + protein N-phospho-L-histidine.</text>
        <dbReference type="EC" id="2.7.13.3"/>
    </reaction>
</comment>
<keyword evidence="9" id="KW-1133">Transmembrane helix</keyword>
<evidence type="ECO:0000256" key="9">
    <source>
        <dbReference type="SAM" id="Phobius"/>
    </source>
</evidence>
<sequence length="425" mass="45326">MTTTATRPLTGRPALLGLALSLALLSQLGIAVFVFQVVSISLIPVWIGFPLLAGSIALCRYFTDLHRTISGTVLGQPIQRPYLPLPEGGWFGKIRTVFTDPATWRDLLWLIVNAVTGLVSGVTVVSFLAGSLFYLTFPFWWPLFHADDIDPMLLGVISMSTFGESFRAVPAGMILVALWWWGAPKLLRANAHVAKSLLAPTERTRLALRVQELSESRAESVDTHAAELRRIERDLHDGAQARLVALGMSLGMAEEAVAGDPAAARELLAEARQSTSKALSELRDLVRGIHPPVLADRGLDGALRALALANPLPVEVTGELPGRPQAPVESAVYFAVAEALANMLKHSGATTGWIRMSYEDGRLGVSIGDDGKGGASITPGGGLHGIERRLAAFDGTLMVTSPVGGPTTLFVTLPCELLTGPQPAQ</sequence>
<keyword evidence="6 12" id="KW-0418">Kinase</keyword>
<dbReference type="KEGG" id="kal:KALB_1204"/>
<keyword evidence="5" id="KW-0547">Nucleotide-binding</keyword>
<proteinExistence type="predicted"/>
<dbReference type="Gene3D" id="1.20.5.1930">
    <property type="match status" value="1"/>
</dbReference>
<feature type="transmembrane region" description="Helical" evidence="9">
    <location>
        <begin position="107"/>
        <end position="134"/>
    </location>
</feature>
<dbReference type="CDD" id="cd16917">
    <property type="entry name" value="HATPase_UhpB-NarQ-NarX-like"/>
    <property type="match status" value="1"/>
</dbReference>
<dbReference type="InterPro" id="IPR011712">
    <property type="entry name" value="Sig_transdc_His_kin_sub3_dim/P"/>
</dbReference>
<organism evidence="12 13">
    <name type="scientific">Kutzneria albida DSM 43870</name>
    <dbReference type="NCBI Taxonomy" id="1449976"/>
    <lineage>
        <taxon>Bacteria</taxon>
        <taxon>Bacillati</taxon>
        <taxon>Actinomycetota</taxon>
        <taxon>Actinomycetes</taxon>
        <taxon>Pseudonocardiales</taxon>
        <taxon>Pseudonocardiaceae</taxon>
        <taxon>Kutzneria</taxon>
    </lineage>
</organism>
<feature type="domain" description="Signal transduction histidine kinase subgroup 3 dimerisation and phosphoacceptor" evidence="10">
    <location>
        <begin position="227"/>
        <end position="294"/>
    </location>
</feature>
<name>W5W163_9PSEU</name>
<dbReference type="PATRIC" id="fig|1449976.3.peg.1206"/>
<dbReference type="EC" id="2.7.13.3" evidence="2"/>
<feature type="transmembrane region" description="Helical" evidence="9">
    <location>
        <begin position="41"/>
        <end position="62"/>
    </location>
</feature>
<dbReference type="SUPFAM" id="SSF55874">
    <property type="entry name" value="ATPase domain of HSP90 chaperone/DNA topoisomerase II/histidine kinase"/>
    <property type="match status" value="1"/>
</dbReference>
<accession>W5W163</accession>
<evidence type="ECO:0000259" key="10">
    <source>
        <dbReference type="Pfam" id="PF07730"/>
    </source>
</evidence>
<dbReference type="EMBL" id="CP007155">
    <property type="protein sequence ID" value="AHH94577.1"/>
    <property type="molecule type" value="Genomic_DNA"/>
</dbReference>
<evidence type="ECO:0000256" key="4">
    <source>
        <dbReference type="ARBA" id="ARBA00022679"/>
    </source>
</evidence>
<evidence type="ECO:0000256" key="6">
    <source>
        <dbReference type="ARBA" id="ARBA00022777"/>
    </source>
</evidence>
<dbReference type="OrthoDB" id="5241729at2"/>
<feature type="domain" description="Putative sensor" evidence="11">
    <location>
        <begin position="18"/>
        <end position="198"/>
    </location>
</feature>
<evidence type="ECO:0000313" key="12">
    <source>
        <dbReference type="EMBL" id="AHH94577.1"/>
    </source>
</evidence>
<dbReference type="Pfam" id="PF13796">
    <property type="entry name" value="Sensor"/>
    <property type="match status" value="1"/>
</dbReference>
<dbReference type="HOGENOM" id="CLU_000445_20_2_11"/>
<evidence type="ECO:0000256" key="2">
    <source>
        <dbReference type="ARBA" id="ARBA00012438"/>
    </source>
</evidence>
<keyword evidence="9" id="KW-0812">Transmembrane</keyword>
<dbReference type="InterPro" id="IPR050482">
    <property type="entry name" value="Sensor_HK_TwoCompSys"/>
</dbReference>
<protein>
    <recommendedName>
        <fullName evidence="2">histidine kinase</fullName>
        <ecNumber evidence="2">2.7.13.3</ecNumber>
    </recommendedName>
</protein>
<dbReference type="AlphaFoldDB" id="W5W163"/>
<keyword evidence="9" id="KW-0472">Membrane</keyword>
<dbReference type="GO" id="GO:0016020">
    <property type="term" value="C:membrane"/>
    <property type="evidence" value="ECO:0007669"/>
    <property type="project" value="InterPro"/>
</dbReference>
<evidence type="ECO:0000256" key="3">
    <source>
        <dbReference type="ARBA" id="ARBA00022553"/>
    </source>
</evidence>
<keyword evidence="7" id="KW-0067">ATP-binding</keyword>
<dbReference type="GO" id="GO:0000155">
    <property type="term" value="F:phosphorelay sensor kinase activity"/>
    <property type="evidence" value="ECO:0007669"/>
    <property type="project" value="InterPro"/>
</dbReference>
<dbReference type="InterPro" id="IPR036890">
    <property type="entry name" value="HATPase_C_sf"/>
</dbReference>
<keyword evidence="4" id="KW-0808">Transferase</keyword>
<dbReference type="InterPro" id="IPR025828">
    <property type="entry name" value="Put_sensor_dom"/>
</dbReference>
<keyword evidence="8" id="KW-0902">Two-component regulatory system</keyword>
<reference evidence="12 13" key="1">
    <citation type="journal article" date="2014" name="BMC Genomics">
        <title>Complete genome sequence of producer of the glycopeptide antibiotic Aculeximycin Kutzneria albida DSM 43870T, a representative of minor genus of Pseudonocardiaceae.</title>
        <authorList>
            <person name="Rebets Y."/>
            <person name="Tokovenko B."/>
            <person name="Lushchyk I."/>
            <person name="Ruckert C."/>
            <person name="Zaburannyi N."/>
            <person name="Bechthold A."/>
            <person name="Kalinowski J."/>
            <person name="Luzhetskyy A."/>
        </authorList>
    </citation>
    <scope>NUCLEOTIDE SEQUENCE [LARGE SCALE GENOMIC DNA]</scope>
    <source>
        <strain evidence="12">DSM 43870</strain>
    </source>
</reference>
<dbReference type="Proteomes" id="UP000019225">
    <property type="component" value="Chromosome"/>
</dbReference>
<dbReference type="STRING" id="1449976.KALB_1204"/>
<evidence type="ECO:0000256" key="1">
    <source>
        <dbReference type="ARBA" id="ARBA00000085"/>
    </source>
</evidence>
<dbReference type="GO" id="GO:0046983">
    <property type="term" value="F:protein dimerization activity"/>
    <property type="evidence" value="ECO:0007669"/>
    <property type="project" value="InterPro"/>
</dbReference>
<evidence type="ECO:0000256" key="5">
    <source>
        <dbReference type="ARBA" id="ARBA00022741"/>
    </source>
</evidence>
<keyword evidence="13" id="KW-1185">Reference proteome</keyword>
<keyword evidence="3" id="KW-0597">Phosphoprotein</keyword>